<accession>A0A6M1RUZ0</accession>
<evidence type="ECO:0000313" key="4">
    <source>
        <dbReference type="Proteomes" id="UP000477311"/>
    </source>
</evidence>
<reference evidence="3 4" key="1">
    <citation type="submission" date="2020-02" db="EMBL/GenBank/DDBJ databases">
        <title>Draft genome sequence of Limisphaera ngatamarikiensis NGM72.4T, a thermophilic Verrucomicrobia grouped in subdivision 3.</title>
        <authorList>
            <person name="Carere C.R."/>
            <person name="Steen J."/>
            <person name="Hugenholtz P."/>
            <person name="Stott M.B."/>
        </authorList>
    </citation>
    <scope>NUCLEOTIDE SEQUENCE [LARGE SCALE GENOMIC DNA]</scope>
    <source>
        <strain evidence="3 4">NGM72.4</strain>
    </source>
</reference>
<evidence type="ECO:0000256" key="1">
    <source>
        <dbReference type="SAM" id="MobiDB-lite"/>
    </source>
</evidence>
<feature type="compositionally biased region" description="Polar residues" evidence="1">
    <location>
        <begin position="1"/>
        <end position="11"/>
    </location>
</feature>
<dbReference type="InterPro" id="IPR022288">
    <property type="entry name" value="VPDSG_CTERM"/>
</dbReference>
<dbReference type="EMBL" id="JAAKYA010000052">
    <property type="protein sequence ID" value="NGO39241.1"/>
    <property type="molecule type" value="Genomic_DNA"/>
</dbReference>
<protein>
    <submittedName>
        <fullName evidence="3">VPDSG-CTERM sorting domain-containing protein</fullName>
    </submittedName>
</protein>
<feature type="domain" description="VPDSG-CTERM protein sorting" evidence="2">
    <location>
        <begin position="203"/>
        <end position="225"/>
    </location>
</feature>
<dbReference type="AlphaFoldDB" id="A0A6M1RUZ0"/>
<keyword evidence="4" id="KW-1185">Reference proteome</keyword>
<dbReference type="Proteomes" id="UP000477311">
    <property type="component" value="Unassembled WGS sequence"/>
</dbReference>
<comment type="caution">
    <text evidence="3">The sequence shown here is derived from an EMBL/GenBank/DDBJ whole genome shotgun (WGS) entry which is preliminary data.</text>
</comment>
<sequence>MNITDQRSRVSGQWLEAGSDSDGNAWKETGLFNRASTSTDLLFWNQSFGSQGWSWSRGAVGPFSLWLAADAAPWTLPLPDGGVGSLPGTGASVAAESRTRFLFNAPEMAFTLQAEAWWNYNAREQNVSLVLRDLTLDEVLLQWQLMDAPVSAWSESYRFNVNPGHEYEMVLSGWVEAWDAKNADLRLWVGWEWPGGELRIARVPDSGSAAALLILALGGLWTLRRVTLTSK</sequence>
<dbReference type="Pfam" id="PF18205">
    <property type="entry name" value="VPDSG-CTERM"/>
    <property type="match status" value="1"/>
</dbReference>
<dbReference type="NCBIfam" id="TIGR03778">
    <property type="entry name" value="VPDSG_CTERM"/>
    <property type="match status" value="1"/>
</dbReference>
<gene>
    <name evidence="3" type="ORF">G4L39_07495</name>
</gene>
<evidence type="ECO:0000313" key="3">
    <source>
        <dbReference type="EMBL" id="NGO39241.1"/>
    </source>
</evidence>
<proteinExistence type="predicted"/>
<evidence type="ECO:0000259" key="2">
    <source>
        <dbReference type="Pfam" id="PF18205"/>
    </source>
</evidence>
<organism evidence="3 4">
    <name type="scientific">Limisphaera ngatamarikiensis</name>
    <dbReference type="NCBI Taxonomy" id="1324935"/>
    <lineage>
        <taxon>Bacteria</taxon>
        <taxon>Pseudomonadati</taxon>
        <taxon>Verrucomicrobiota</taxon>
        <taxon>Verrucomicrobiia</taxon>
        <taxon>Limisphaerales</taxon>
        <taxon>Limisphaeraceae</taxon>
        <taxon>Limisphaera</taxon>
    </lineage>
</organism>
<name>A0A6M1RUZ0_9BACT</name>
<dbReference type="RefSeq" id="WP_165107154.1">
    <property type="nucleotide sequence ID" value="NZ_JAAKYA010000052.1"/>
</dbReference>
<feature type="region of interest" description="Disordered" evidence="1">
    <location>
        <begin position="1"/>
        <end position="21"/>
    </location>
</feature>